<reference evidence="9" key="1">
    <citation type="journal article" date="2014" name="Front. Microbiol.">
        <title>High frequency of phylogenetically diverse reductive dehalogenase-homologous genes in deep subseafloor sedimentary metagenomes.</title>
        <authorList>
            <person name="Kawai M."/>
            <person name="Futagami T."/>
            <person name="Toyoda A."/>
            <person name="Takaki Y."/>
            <person name="Nishi S."/>
            <person name="Hori S."/>
            <person name="Arai W."/>
            <person name="Tsubouchi T."/>
            <person name="Morono Y."/>
            <person name="Uchiyama I."/>
            <person name="Ito T."/>
            <person name="Fujiyama A."/>
            <person name="Inagaki F."/>
            <person name="Takami H."/>
        </authorList>
    </citation>
    <scope>NUCLEOTIDE SEQUENCE</scope>
    <source>
        <strain evidence="9">Expedition CK06-06</strain>
    </source>
</reference>
<evidence type="ECO:0000256" key="2">
    <source>
        <dbReference type="ARBA" id="ARBA00022596"/>
    </source>
</evidence>
<feature type="domain" description="CobW/HypB/UreG nucleotide-binding" evidence="8">
    <location>
        <begin position="15"/>
        <end position="171"/>
    </location>
</feature>
<dbReference type="GO" id="GO:0003924">
    <property type="term" value="F:GTPase activity"/>
    <property type="evidence" value="ECO:0007669"/>
    <property type="project" value="InterPro"/>
</dbReference>
<dbReference type="PANTHER" id="PTHR30134">
    <property type="entry name" value="HYDROGENASE PROTEIN ASSEMBLY PROTEIN, NICKEL CHAPERONE"/>
    <property type="match status" value="1"/>
</dbReference>
<accession>X0W3Y4</accession>
<dbReference type="PIRSF" id="PIRSF005624">
    <property type="entry name" value="Ni-bind_GTPase"/>
    <property type="match status" value="1"/>
</dbReference>
<organism evidence="9">
    <name type="scientific">marine sediment metagenome</name>
    <dbReference type="NCBI Taxonomy" id="412755"/>
    <lineage>
        <taxon>unclassified sequences</taxon>
        <taxon>metagenomes</taxon>
        <taxon>ecological metagenomes</taxon>
    </lineage>
</organism>
<evidence type="ECO:0000313" key="9">
    <source>
        <dbReference type="EMBL" id="GAG25270.1"/>
    </source>
</evidence>
<keyword evidence="7" id="KW-0342">GTP-binding</keyword>
<dbReference type="InterPro" id="IPR003495">
    <property type="entry name" value="CobW/HypB/UreG_nucleotide-bd"/>
</dbReference>
<evidence type="ECO:0000256" key="4">
    <source>
        <dbReference type="ARBA" id="ARBA00022741"/>
    </source>
</evidence>
<evidence type="ECO:0000256" key="3">
    <source>
        <dbReference type="ARBA" id="ARBA00022723"/>
    </source>
</evidence>
<keyword evidence="3" id="KW-0479">Metal-binding</keyword>
<dbReference type="Gene3D" id="3.40.50.300">
    <property type="entry name" value="P-loop containing nucleotide triphosphate hydrolases"/>
    <property type="match status" value="1"/>
</dbReference>
<evidence type="ECO:0000256" key="1">
    <source>
        <dbReference type="ARBA" id="ARBA00006211"/>
    </source>
</evidence>
<evidence type="ECO:0000256" key="6">
    <source>
        <dbReference type="ARBA" id="ARBA00022833"/>
    </source>
</evidence>
<dbReference type="GO" id="GO:0016151">
    <property type="term" value="F:nickel cation binding"/>
    <property type="evidence" value="ECO:0007669"/>
    <property type="project" value="InterPro"/>
</dbReference>
<dbReference type="Pfam" id="PF02492">
    <property type="entry name" value="cobW"/>
    <property type="match status" value="1"/>
</dbReference>
<keyword evidence="4" id="KW-0547">Nucleotide-binding</keyword>
<name>X0W3Y4_9ZZZZ</name>
<sequence length="204" mass="21780">RLNKQMLDENAVFTINIMSSPGAGKTSLILSTINRLKDSVNIAVIEGDVASSVDSEKVSKMGIPVVQINTAGGCHLDANMVAGALANLPLAETDLLFIENVGNLICPNGFVLGEDRRVMIASLPEGDDKPYKYPAMFADSDVVLLNKTDLQPHLDFNAASFEKIVTNLNSDVILLPVSCKTGDGLDAWYGWLESGVTRKKGSAA</sequence>
<dbReference type="PANTHER" id="PTHR30134:SF2">
    <property type="entry name" value="HYDROGENASE MATURATION FACTOR HYPB"/>
    <property type="match status" value="1"/>
</dbReference>
<keyword evidence="2" id="KW-0533">Nickel</keyword>
<dbReference type="AlphaFoldDB" id="X0W3Y4"/>
<keyword evidence="5" id="KW-0378">Hydrolase</keyword>
<dbReference type="InterPro" id="IPR027417">
    <property type="entry name" value="P-loop_NTPase"/>
</dbReference>
<dbReference type="EMBL" id="BARS01039991">
    <property type="protein sequence ID" value="GAG25270.1"/>
    <property type="molecule type" value="Genomic_DNA"/>
</dbReference>
<gene>
    <name evidence="9" type="ORF">S01H1_61021</name>
</gene>
<comment type="similarity">
    <text evidence="1">Belongs to the SIMIBI class G3E GTPase family. HypB/HupM subfamily.</text>
</comment>
<feature type="non-terminal residue" evidence="9">
    <location>
        <position position="1"/>
    </location>
</feature>
<dbReference type="GO" id="GO:0008270">
    <property type="term" value="F:zinc ion binding"/>
    <property type="evidence" value="ECO:0007669"/>
    <property type="project" value="TreeGrafter"/>
</dbReference>
<dbReference type="GO" id="GO:0051604">
    <property type="term" value="P:protein maturation"/>
    <property type="evidence" value="ECO:0007669"/>
    <property type="project" value="InterPro"/>
</dbReference>
<dbReference type="GO" id="GO:0005525">
    <property type="term" value="F:GTP binding"/>
    <property type="evidence" value="ECO:0007669"/>
    <property type="project" value="UniProtKB-KW"/>
</dbReference>
<evidence type="ECO:0000256" key="7">
    <source>
        <dbReference type="ARBA" id="ARBA00023134"/>
    </source>
</evidence>
<proteinExistence type="inferred from homology"/>
<protein>
    <recommendedName>
        <fullName evidence="8">CobW/HypB/UreG nucleotide-binding domain-containing protein</fullName>
    </recommendedName>
</protein>
<keyword evidence="6" id="KW-0862">Zinc</keyword>
<dbReference type="SUPFAM" id="SSF52540">
    <property type="entry name" value="P-loop containing nucleoside triphosphate hydrolases"/>
    <property type="match status" value="1"/>
</dbReference>
<evidence type="ECO:0000256" key="5">
    <source>
        <dbReference type="ARBA" id="ARBA00022801"/>
    </source>
</evidence>
<comment type="caution">
    <text evidence="9">The sequence shown here is derived from an EMBL/GenBank/DDBJ whole genome shotgun (WGS) entry which is preliminary data.</text>
</comment>
<dbReference type="InterPro" id="IPR004392">
    <property type="entry name" value="Hyd_mat_HypB"/>
</dbReference>
<evidence type="ECO:0000259" key="8">
    <source>
        <dbReference type="Pfam" id="PF02492"/>
    </source>
</evidence>
<dbReference type="NCBIfam" id="TIGR00073">
    <property type="entry name" value="hypB"/>
    <property type="match status" value="1"/>
</dbReference>